<evidence type="ECO:0000313" key="4">
    <source>
        <dbReference type="EMBL" id="KZF21750.1"/>
    </source>
</evidence>
<dbReference type="SFLD" id="SFLDG00358">
    <property type="entry name" value="Main_(cytGST)"/>
    <property type="match status" value="1"/>
</dbReference>
<gene>
    <name evidence="4" type="ORF">L228DRAFT_212237</name>
</gene>
<feature type="domain" description="GST N-terminal" evidence="2">
    <location>
        <begin position="10"/>
        <end position="100"/>
    </location>
</feature>
<dbReference type="SFLD" id="SFLDG01151">
    <property type="entry name" value="Main.2:_Nu-like"/>
    <property type="match status" value="1"/>
</dbReference>
<dbReference type="PROSITE" id="PS50404">
    <property type="entry name" value="GST_NTER"/>
    <property type="match status" value="1"/>
</dbReference>
<dbReference type="AlphaFoldDB" id="A0A165G564"/>
<dbReference type="Gene3D" id="3.40.30.10">
    <property type="entry name" value="Glutaredoxin"/>
    <property type="match status" value="1"/>
</dbReference>
<dbReference type="GO" id="GO:0016740">
    <property type="term" value="F:transferase activity"/>
    <property type="evidence" value="ECO:0007669"/>
    <property type="project" value="UniProtKB-KW"/>
</dbReference>
<dbReference type="SFLD" id="SFLDS00019">
    <property type="entry name" value="Glutathione_Transferase_(cytos"/>
    <property type="match status" value="1"/>
</dbReference>
<proteinExistence type="inferred from homology"/>
<dbReference type="GeneID" id="28895072"/>
<dbReference type="OMA" id="TRAVMMT"/>
<dbReference type="InterPro" id="IPR004046">
    <property type="entry name" value="GST_C"/>
</dbReference>
<dbReference type="Pfam" id="PF00043">
    <property type="entry name" value="GST_C"/>
    <property type="match status" value="1"/>
</dbReference>
<feature type="domain" description="GST C-terminal" evidence="3">
    <location>
        <begin position="107"/>
        <end position="239"/>
    </location>
</feature>
<evidence type="ECO:0000256" key="1">
    <source>
        <dbReference type="ARBA" id="ARBA00007409"/>
    </source>
</evidence>
<keyword evidence="4" id="KW-0808">Transferase</keyword>
<dbReference type="SUPFAM" id="SSF47616">
    <property type="entry name" value="GST C-terminal domain-like"/>
    <property type="match status" value="1"/>
</dbReference>
<dbReference type="PANTHER" id="PTHR44051:SF8">
    <property type="entry name" value="GLUTATHIONE S-TRANSFERASE GSTA"/>
    <property type="match status" value="1"/>
</dbReference>
<dbReference type="InterPro" id="IPR036249">
    <property type="entry name" value="Thioredoxin-like_sf"/>
</dbReference>
<organism evidence="4 5">
    <name type="scientific">Xylona heveae (strain CBS 132557 / TC161)</name>
    <dbReference type="NCBI Taxonomy" id="1328760"/>
    <lineage>
        <taxon>Eukaryota</taxon>
        <taxon>Fungi</taxon>
        <taxon>Dikarya</taxon>
        <taxon>Ascomycota</taxon>
        <taxon>Pezizomycotina</taxon>
        <taxon>Xylonomycetes</taxon>
        <taxon>Xylonales</taxon>
        <taxon>Xylonaceae</taxon>
        <taxon>Xylona</taxon>
    </lineage>
</organism>
<reference evidence="4 5" key="1">
    <citation type="journal article" date="2016" name="Fungal Biol.">
        <title>The genome of Xylona heveae provides a window into fungal endophytism.</title>
        <authorList>
            <person name="Gazis R."/>
            <person name="Kuo A."/>
            <person name="Riley R."/>
            <person name="LaButti K."/>
            <person name="Lipzen A."/>
            <person name="Lin J."/>
            <person name="Amirebrahimi M."/>
            <person name="Hesse C.N."/>
            <person name="Spatafora J.W."/>
            <person name="Henrissat B."/>
            <person name="Hainaut M."/>
            <person name="Grigoriev I.V."/>
            <person name="Hibbett D.S."/>
        </authorList>
    </citation>
    <scope>NUCLEOTIDE SEQUENCE [LARGE SCALE GENOMIC DNA]</scope>
    <source>
        <strain evidence="4 5">TC161</strain>
    </source>
</reference>
<dbReference type="InterPro" id="IPR036282">
    <property type="entry name" value="Glutathione-S-Trfase_C_sf"/>
</dbReference>
<comment type="similarity">
    <text evidence="1">Belongs to the GST superfamily.</text>
</comment>
<dbReference type="PROSITE" id="PS50405">
    <property type="entry name" value="GST_CTER"/>
    <property type="match status" value="1"/>
</dbReference>
<dbReference type="EMBL" id="KV407460">
    <property type="protein sequence ID" value="KZF21750.1"/>
    <property type="molecule type" value="Genomic_DNA"/>
</dbReference>
<dbReference type="OrthoDB" id="422574at2759"/>
<dbReference type="STRING" id="1328760.A0A165G564"/>
<dbReference type="Pfam" id="PF13409">
    <property type="entry name" value="GST_N_2"/>
    <property type="match status" value="1"/>
</dbReference>
<dbReference type="InterPro" id="IPR004045">
    <property type="entry name" value="Glutathione_S-Trfase_N"/>
</dbReference>
<evidence type="ECO:0000259" key="2">
    <source>
        <dbReference type="PROSITE" id="PS50404"/>
    </source>
</evidence>
<sequence>MTTLPVAIPETDIVLYTDSTPNGQKVSIVLEELGLKYETKHVDISKNVQKEDWYLRINPNGKVPAIVDKTLLCVGQSQERRIFEGGAILLYLTQRYDPNHKLSYPQNSERYWEMVQWLIWMQSSLGPMQGQSNHFYRYAPEKIPYAIDRYQTETKRLYSVLEELAQPGREGPWLVGNKCTIADLACFSWVNWAEWAGVDVKPFKLISDWLQRINQRPAVQKGLNVPRPFEMKEKMKTKVGVSSLASPTPSHSVRAIEATVHTCGSTNALSVITGGRKRVCREVQSLG</sequence>
<dbReference type="InterPro" id="IPR040079">
    <property type="entry name" value="Glutathione_S-Trfase"/>
</dbReference>
<dbReference type="Gene3D" id="1.20.1050.10">
    <property type="match status" value="1"/>
</dbReference>
<accession>A0A165G564</accession>
<keyword evidence="5" id="KW-1185">Reference proteome</keyword>
<protein>
    <submittedName>
        <fullName evidence="4">Glutathione S-transferase</fullName>
    </submittedName>
</protein>
<dbReference type="RefSeq" id="XP_018187305.1">
    <property type="nucleotide sequence ID" value="XM_018329935.1"/>
</dbReference>
<dbReference type="CDD" id="cd03048">
    <property type="entry name" value="GST_N_Ure2p_like"/>
    <property type="match status" value="1"/>
</dbReference>
<evidence type="ECO:0000259" key="3">
    <source>
        <dbReference type="PROSITE" id="PS50405"/>
    </source>
</evidence>
<dbReference type="SUPFAM" id="SSF52833">
    <property type="entry name" value="Thioredoxin-like"/>
    <property type="match status" value="1"/>
</dbReference>
<dbReference type="PANTHER" id="PTHR44051">
    <property type="entry name" value="GLUTATHIONE S-TRANSFERASE-RELATED"/>
    <property type="match status" value="1"/>
</dbReference>
<dbReference type="InParanoid" id="A0A165G564"/>
<evidence type="ECO:0000313" key="5">
    <source>
        <dbReference type="Proteomes" id="UP000076632"/>
    </source>
</evidence>
<dbReference type="InterPro" id="IPR010987">
    <property type="entry name" value="Glutathione-S-Trfase_C-like"/>
</dbReference>
<dbReference type="Proteomes" id="UP000076632">
    <property type="component" value="Unassembled WGS sequence"/>
</dbReference>
<name>A0A165G564_XYLHT</name>